<dbReference type="AlphaFoldDB" id="A0A147J643"/>
<comment type="caution">
    <text evidence="1">The sequence shown here is derived from an EMBL/GenBank/DDBJ whole genome shotgun (WGS) entry which is preliminary data.</text>
</comment>
<name>A0A147J643_9SPHN</name>
<evidence type="ECO:0000313" key="2">
    <source>
        <dbReference type="Proteomes" id="UP000074410"/>
    </source>
</evidence>
<reference evidence="1 2" key="1">
    <citation type="journal article" date="2016" name="Front. Microbiol.">
        <title>Genomic Resource of Rice Seed Associated Bacteria.</title>
        <authorList>
            <person name="Midha S."/>
            <person name="Bansal K."/>
            <person name="Sharma S."/>
            <person name="Kumar N."/>
            <person name="Patil P.P."/>
            <person name="Chaudhry V."/>
            <person name="Patil P.B."/>
        </authorList>
    </citation>
    <scope>NUCLEOTIDE SEQUENCE [LARGE SCALE GENOMIC DNA]</scope>
    <source>
        <strain evidence="1 2">NS258</strain>
    </source>
</reference>
<proteinExistence type="predicted"/>
<organism evidence="1 2">
    <name type="scientific">Sphingomonas sanguinis</name>
    <dbReference type="NCBI Taxonomy" id="33051"/>
    <lineage>
        <taxon>Bacteria</taxon>
        <taxon>Pseudomonadati</taxon>
        <taxon>Pseudomonadota</taxon>
        <taxon>Alphaproteobacteria</taxon>
        <taxon>Sphingomonadales</taxon>
        <taxon>Sphingomonadaceae</taxon>
        <taxon>Sphingomonas</taxon>
    </lineage>
</organism>
<protein>
    <submittedName>
        <fullName evidence="1">Uncharacterized protein</fullName>
    </submittedName>
</protein>
<dbReference type="EMBL" id="LDTC01000109">
    <property type="protein sequence ID" value="KTW10055.1"/>
    <property type="molecule type" value="Genomic_DNA"/>
</dbReference>
<dbReference type="PATRIC" id="fig|33051.5.peg.204"/>
<evidence type="ECO:0000313" key="1">
    <source>
        <dbReference type="EMBL" id="KTW10055.1"/>
    </source>
</evidence>
<sequence>MTLSPIESEIAAELSRIRRGEDMIPFLARLIPVEQATFRPLPDDMLEIIRTSTDFRSICPGEVSTWLQLETDDDAAAFVIYRAGDGSYHILAPDCEV</sequence>
<dbReference type="Proteomes" id="UP000074410">
    <property type="component" value="Unassembled WGS sequence"/>
</dbReference>
<gene>
    <name evidence="1" type="ORF">NS258_13640</name>
</gene>
<accession>A0A147J643</accession>
<dbReference type="RefSeq" id="WP_058717615.1">
    <property type="nucleotide sequence ID" value="NZ_LDTC01000109.1"/>
</dbReference>